<dbReference type="SUPFAM" id="SSF102198">
    <property type="entry name" value="Putative cyclase"/>
    <property type="match status" value="1"/>
</dbReference>
<keyword evidence="2" id="KW-1185">Reference proteome</keyword>
<dbReference type="Proteomes" id="UP000647860">
    <property type="component" value="Unassembled WGS sequence"/>
</dbReference>
<evidence type="ECO:0000313" key="2">
    <source>
        <dbReference type="Proteomes" id="UP000647860"/>
    </source>
</evidence>
<dbReference type="InterPro" id="IPR007325">
    <property type="entry name" value="KFase/CYL"/>
</dbReference>
<dbReference type="RefSeq" id="WP_204290724.1">
    <property type="nucleotide sequence ID" value="NZ_BAAAGZ010000009.1"/>
</dbReference>
<protein>
    <submittedName>
        <fullName evidence="1">Cyclase</fullName>
    </submittedName>
</protein>
<dbReference type="EMBL" id="BOPA01000014">
    <property type="protein sequence ID" value="GIJ15172.1"/>
    <property type="molecule type" value="Genomic_DNA"/>
</dbReference>
<evidence type="ECO:0000313" key="1">
    <source>
        <dbReference type="EMBL" id="GIJ15172.1"/>
    </source>
</evidence>
<dbReference type="Gene3D" id="3.50.30.50">
    <property type="entry name" value="Putative cyclase"/>
    <property type="match status" value="1"/>
</dbReference>
<gene>
    <name evidence="1" type="ORF">Vgi01_18560</name>
</gene>
<proteinExistence type="predicted"/>
<accession>A0ABQ4IBC3</accession>
<name>A0ABQ4IBC3_9ACTN</name>
<reference evidence="1 2" key="1">
    <citation type="submission" date="2021-01" db="EMBL/GenBank/DDBJ databases">
        <title>Whole genome shotgun sequence of Verrucosispora gifhornensis NBRC 16317.</title>
        <authorList>
            <person name="Komaki H."/>
            <person name="Tamura T."/>
        </authorList>
    </citation>
    <scope>NUCLEOTIDE SEQUENCE [LARGE SCALE GENOMIC DNA]</scope>
    <source>
        <strain evidence="1 2">NBRC 16317</strain>
    </source>
</reference>
<dbReference type="Pfam" id="PF04199">
    <property type="entry name" value="Cyclase"/>
    <property type="match status" value="1"/>
</dbReference>
<dbReference type="PANTHER" id="PTHR31118">
    <property type="entry name" value="CYCLASE-LIKE PROTEIN 2"/>
    <property type="match status" value="1"/>
</dbReference>
<sequence>MNRAVAPQPHPTGSGSGARLVDLSHVVQHGMTTYPGLPGPYIEDHLSREESRARYAPGTEFQIGRVTLVANTGTYLDAPFHRFADGDDLSQVPLSRLVDVPGVLVDVSASSTPAIGADVFDGLAVSGRAVLIRTGWDRHWGTADYGAAGHPFLTAEAVSWLVSQAPAVVGIDSVNIDDMADLHRPAHTGLLAAGIPIVEHLCRLDGLPAAGFRFHAAPVAVAGMGTFPIRAYGLIDPV</sequence>
<comment type="caution">
    <text evidence="1">The sequence shown here is derived from an EMBL/GenBank/DDBJ whole genome shotgun (WGS) entry which is preliminary data.</text>
</comment>
<organism evidence="1 2">
    <name type="scientific">Micromonospora gifhornensis</name>
    <dbReference type="NCBI Taxonomy" id="84594"/>
    <lineage>
        <taxon>Bacteria</taxon>
        <taxon>Bacillati</taxon>
        <taxon>Actinomycetota</taxon>
        <taxon>Actinomycetes</taxon>
        <taxon>Micromonosporales</taxon>
        <taxon>Micromonosporaceae</taxon>
        <taxon>Micromonospora</taxon>
    </lineage>
</organism>
<dbReference type="PANTHER" id="PTHR31118:SF32">
    <property type="entry name" value="KYNURENINE FORMAMIDASE"/>
    <property type="match status" value="1"/>
</dbReference>
<dbReference type="InterPro" id="IPR037175">
    <property type="entry name" value="KFase_sf"/>
</dbReference>